<comment type="caution">
    <text evidence="1">The sequence shown here is derived from an EMBL/GenBank/DDBJ whole genome shotgun (WGS) entry which is preliminary data.</text>
</comment>
<dbReference type="OrthoDB" id="9830329at2"/>
<sequence>MELIYPQSIPCSFHNFPIALDIRMGALGGDIVSGASLGTKFTLTRTPKCGVAQGAYVVGSTLPECRMIYSDTGSDDDFNIKVSFLGYGTFYKLTEADEYLRFQVYKAIAIETAAVEKVFGDTFDCETLIPAETDITALFNYDGPTVKYADGVEVSEEGVFVWNGQTYHLFDGASLTINSTTGGTQTITRIGNTFVVG</sequence>
<dbReference type="STRING" id="596151.DesfrDRAFT_1380"/>
<dbReference type="AlphaFoldDB" id="E1JUT1"/>
<accession>E1JUT1</accession>
<evidence type="ECO:0000313" key="1">
    <source>
        <dbReference type="EMBL" id="EFL51845.1"/>
    </source>
</evidence>
<proteinExistence type="predicted"/>
<name>E1JUT1_SOLFR</name>
<dbReference type="eggNOG" id="ENOG503186U">
    <property type="taxonomic scope" value="Bacteria"/>
</dbReference>
<keyword evidence="2" id="KW-1185">Reference proteome</keyword>
<organism evidence="1 2">
    <name type="scientific">Solidesulfovibrio fructosivorans JJ]</name>
    <dbReference type="NCBI Taxonomy" id="596151"/>
    <lineage>
        <taxon>Bacteria</taxon>
        <taxon>Pseudomonadati</taxon>
        <taxon>Thermodesulfobacteriota</taxon>
        <taxon>Desulfovibrionia</taxon>
        <taxon>Desulfovibrionales</taxon>
        <taxon>Desulfovibrionaceae</taxon>
        <taxon>Solidesulfovibrio</taxon>
    </lineage>
</organism>
<evidence type="ECO:0000313" key="2">
    <source>
        <dbReference type="Proteomes" id="UP000006250"/>
    </source>
</evidence>
<dbReference type="Proteomes" id="UP000006250">
    <property type="component" value="Unassembled WGS sequence"/>
</dbReference>
<protein>
    <submittedName>
        <fullName evidence="1">Uncharacterized protein</fullName>
    </submittedName>
</protein>
<reference evidence="1 2" key="1">
    <citation type="submission" date="2010-08" db="EMBL/GenBank/DDBJ databases">
        <title>The draft genome of Desulfovibrio fructosovorans JJ.</title>
        <authorList>
            <consortium name="US DOE Joint Genome Institute (JGI-PGF)"/>
            <person name="Lucas S."/>
            <person name="Copeland A."/>
            <person name="Lapidus A."/>
            <person name="Cheng J.-F."/>
            <person name="Bruce D."/>
            <person name="Goodwin L."/>
            <person name="Pitluck S."/>
            <person name="Land M.L."/>
            <person name="Hauser L."/>
            <person name="Chang Y.-J."/>
            <person name="Jeffries C."/>
            <person name="Wall J.D."/>
            <person name="Stahl D.A."/>
            <person name="Arkin A.P."/>
            <person name="Dehal P."/>
            <person name="Stolyar S.M."/>
            <person name="Hazen T.C."/>
            <person name="Woyke T.J."/>
        </authorList>
    </citation>
    <scope>NUCLEOTIDE SEQUENCE [LARGE SCALE GENOMIC DNA]</scope>
    <source>
        <strain evidence="1 2">JJ</strain>
    </source>
</reference>
<gene>
    <name evidence="1" type="ORF">DesfrDRAFT_1380</name>
</gene>
<dbReference type="EMBL" id="AECZ01000007">
    <property type="protein sequence ID" value="EFL51845.1"/>
    <property type="molecule type" value="Genomic_DNA"/>
</dbReference>